<feature type="transmembrane region" description="Helical" evidence="7">
    <location>
        <begin position="599"/>
        <end position="616"/>
    </location>
</feature>
<feature type="domain" description="G-protein coupled receptors family 2 profile 2" evidence="10">
    <location>
        <begin position="374"/>
        <end position="622"/>
    </location>
</feature>
<dbReference type="GO" id="GO:0007189">
    <property type="term" value="P:adenylate cyclase-activating G protein-coupled receptor signaling pathway"/>
    <property type="evidence" value="ECO:0007669"/>
    <property type="project" value="TreeGrafter"/>
</dbReference>
<evidence type="ECO:0000256" key="4">
    <source>
        <dbReference type="ARBA" id="ARBA00023136"/>
    </source>
</evidence>
<name>A0A5A9PQK5_9TELE</name>
<proteinExistence type="predicted"/>
<evidence type="ECO:0000313" key="12">
    <source>
        <dbReference type="Proteomes" id="UP000324632"/>
    </source>
</evidence>
<keyword evidence="5" id="KW-1015">Disulfide bond</keyword>
<dbReference type="GO" id="GO:0007166">
    <property type="term" value="P:cell surface receptor signaling pathway"/>
    <property type="evidence" value="ECO:0007669"/>
    <property type="project" value="InterPro"/>
</dbReference>
<feature type="transmembrane region" description="Helical" evidence="7">
    <location>
        <begin position="533"/>
        <end position="556"/>
    </location>
</feature>
<evidence type="ECO:0000256" key="7">
    <source>
        <dbReference type="SAM" id="Phobius"/>
    </source>
</evidence>
<dbReference type="EMBL" id="SOYY01000003">
    <property type="protein sequence ID" value="KAA0723256.1"/>
    <property type="molecule type" value="Genomic_DNA"/>
</dbReference>
<evidence type="ECO:0000256" key="6">
    <source>
        <dbReference type="SAM" id="MobiDB-lite"/>
    </source>
</evidence>
<feature type="transmembrane region" description="Helical" evidence="7">
    <location>
        <begin position="568"/>
        <end position="587"/>
    </location>
</feature>
<dbReference type="Gene3D" id="1.20.1070.10">
    <property type="entry name" value="Rhodopsin 7-helix transmembrane proteins"/>
    <property type="match status" value="1"/>
</dbReference>
<feature type="transmembrane region" description="Helical" evidence="7">
    <location>
        <begin position="447"/>
        <end position="469"/>
    </location>
</feature>
<dbReference type="PANTHER" id="PTHR12011:SF435">
    <property type="entry name" value="ADHESION G PROTEIN-COUPLED RECEPTOR G1-RELATED"/>
    <property type="match status" value="1"/>
</dbReference>
<evidence type="ECO:0000259" key="9">
    <source>
        <dbReference type="PROSITE" id="PS50221"/>
    </source>
</evidence>
<dbReference type="PANTHER" id="PTHR12011">
    <property type="entry name" value="ADHESION G-PROTEIN COUPLED RECEPTOR"/>
    <property type="match status" value="1"/>
</dbReference>
<evidence type="ECO:0000256" key="1">
    <source>
        <dbReference type="ARBA" id="ARBA00004141"/>
    </source>
</evidence>
<dbReference type="Pfam" id="PF01825">
    <property type="entry name" value="GPS"/>
    <property type="match status" value="1"/>
</dbReference>
<dbReference type="GO" id="GO:0004930">
    <property type="term" value="F:G protein-coupled receptor activity"/>
    <property type="evidence" value="ECO:0007669"/>
    <property type="project" value="InterPro"/>
</dbReference>
<dbReference type="PROSITE" id="PS50261">
    <property type="entry name" value="G_PROTEIN_RECEP_F2_4"/>
    <property type="match status" value="1"/>
</dbReference>
<keyword evidence="3 7" id="KW-1133">Transmembrane helix</keyword>
<evidence type="ECO:0000256" key="5">
    <source>
        <dbReference type="ARBA" id="ARBA00023157"/>
    </source>
</evidence>
<dbReference type="SMART" id="SM00303">
    <property type="entry name" value="GPS"/>
    <property type="match status" value="1"/>
</dbReference>
<evidence type="ECO:0000256" key="8">
    <source>
        <dbReference type="SAM" id="SignalP"/>
    </source>
</evidence>
<keyword evidence="2 7" id="KW-0812">Transmembrane</keyword>
<dbReference type="Pfam" id="PF00002">
    <property type="entry name" value="7tm_2"/>
    <property type="match status" value="1"/>
</dbReference>
<feature type="transmembrane region" description="Helical" evidence="7">
    <location>
        <begin position="481"/>
        <end position="500"/>
    </location>
</feature>
<dbReference type="Proteomes" id="UP000324632">
    <property type="component" value="Chromosome 3"/>
</dbReference>
<dbReference type="InterPro" id="IPR057244">
    <property type="entry name" value="GAIN_B"/>
</dbReference>
<dbReference type="InterPro" id="IPR017981">
    <property type="entry name" value="GPCR_2-like_7TM"/>
</dbReference>
<comment type="caution">
    <text evidence="11">The sequence shown here is derived from an EMBL/GenBank/DDBJ whole genome shotgun (WGS) entry which is preliminary data.</text>
</comment>
<feature type="domain" description="GAIN-B" evidence="9">
    <location>
        <begin position="178"/>
        <end position="366"/>
    </location>
</feature>
<dbReference type="GO" id="GO:0005886">
    <property type="term" value="C:plasma membrane"/>
    <property type="evidence" value="ECO:0007669"/>
    <property type="project" value="TreeGrafter"/>
</dbReference>
<reference evidence="11 12" key="1">
    <citation type="journal article" date="2019" name="Mol. Ecol. Resour.">
        <title>Chromosome-level genome assembly of Triplophysa tibetana, a fish adapted to the harsh high-altitude environment of the Tibetan Plateau.</title>
        <authorList>
            <person name="Yang X."/>
            <person name="Liu H."/>
            <person name="Ma Z."/>
            <person name="Zou Y."/>
            <person name="Zou M."/>
            <person name="Mao Y."/>
            <person name="Li X."/>
            <person name="Wang H."/>
            <person name="Chen T."/>
            <person name="Wang W."/>
            <person name="Yang R."/>
        </authorList>
    </citation>
    <scope>NUCLEOTIDE SEQUENCE [LARGE SCALE GENOMIC DNA]</scope>
    <source>
        <strain evidence="11">TTIB1903HZAU</strain>
        <tissue evidence="11">Muscle</tissue>
    </source>
</reference>
<keyword evidence="11" id="KW-0675">Receptor</keyword>
<evidence type="ECO:0000256" key="3">
    <source>
        <dbReference type="ARBA" id="ARBA00022989"/>
    </source>
</evidence>
<gene>
    <name evidence="11" type="ORF">E1301_Tti005375</name>
</gene>
<dbReference type="InterPro" id="IPR000203">
    <property type="entry name" value="GPS"/>
</dbReference>
<accession>A0A5A9PQK5</accession>
<evidence type="ECO:0000313" key="11">
    <source>
        <dbReference type="EMBL" id="KAA0723256.1"/>
    </source>
</evidence>
<feature type="transmembrane region" description="Helical" evidence="7">
    <location>
        <begin position="409"/>
        <end position="427"/>
    </location>
</feature>
<comment type="subcellular location">
    <subcellularLocation>
        <location evidence="1">Membrane</location>
        <topology evidence="1">Multi-pass membrane protein</topology>
    </subcellularLocation>
</comment>
<protein>
    <submittedName>
        <fullName evidence="11">G-protein coupled receptor G5</fullName>
    </submittedName>
</protein>
<feature type="chain" id="PRO_5023018658" evidence="8">
    <location>
        <begin position="24"/>
        <end position="649"/>
    </location>
</feature>
<sequence>MKQIQNTITVFMIICLDFILGEAENHKDFKMCGIWRHGNASRNLMYDLRPGCDDIWILGNEGNLSIQGSITAKCKQSAIIPLNSSSFPNQSRFCVFWEPLLDLLIVEVNGENRTLCGPNGLQGNCCTYLSPENQSESKLYGIVNGSIKGDLISSNVMEKYTFRGESINCKKKFCDEASKNSGGPNMIEEAVMKSSNIGRVDLPCVQGTIIEMEEGFKGYTIMLPAPHSNQSSPIASIYLPPCVKSVVRKKSKVVCTHFREKTAKTLFKQKKSPISPESTLLDDIVGISVENEIISNLPEPVKIRFRHSALPSNFSKSCVSWDTRKDKEVTWRSDGCKTVNITAEETECHCNHLTYFAILVQVNQRATVRYLEALTYITAVGCAVSLVSCLILFYWLCKKRKGTKNQTSLVHRGLVVAIFLLCLFFILTGTMANVGNDTVCQVTGTLLHYALLSALCWMGMEVFHAFLLVHQVFQIPPPSWLFYLGGFGLPALLVVILVSIGDIYGRRIILDDVNNPYYMCWMLDTEKSKMAHYIVNIGLLAVVMSSGIVMLVYVVTKITKMQVLKKRYGVFLSIWGISCLFGTTWGLSLLDFGPFSETTLFLFCIINSLQGFFLMLRHFIMKRIEETHETSGSSSGSSKQLMLQTQEKN</sequence>
<evidence type="ECO:0000256" key="2">
    <source>
        <dbReference type="ARBA" id="ARBA00022692"/>
    </source>
</evidence>
<keyword evidence="4 7" id="KW-0472">Membrane</keyword>
<dbReference type="AlphaFoldDB" id="A0A5A9PQK5"/>
<dbReference type="InterPro" id="IPR046338">
    <property type="entry name" value="GAIN_dom_sf"/>
</dbReference>
<dbReference type="Gene3D" id="2.60.220.50">
    <property type="match status" value="1"/>
</dbReference>
<feature type="compositionally biased region" description="Polar residues" evidence="6">
    <location>
        <begin position="639"/>
        <end position="649"/>
    </location>
</feature>
<feature type="transmembrane region" description="Helical" evidence="7">
    <location>
        <begin position="373"/>
        <end position="397"/>
    </location>
</feature>
<keyword evidence="8" id="KW-0732">Signal</keyword>
<dbReference type="InterPro" id="IPR000832">
    <property type="entry name" value="GPCR_2_secretin-like"/>
</dbReference>
<dbReference type="PROSITE" id="PS50221">
    <property type="entry name" value="GAIN_B"/>
    <property type="match status" value="1"/>
</dbReference>
<evidence type="ECO:0000259" key="10">
    <source>
        <dbReference type="PROSITE" id="PS50261"/>
    </source>
</evidence>
<feature type="region of interest" description="Disordered" evidence="6">
    <location>
        <begin position="629"/>
        <end position="649"/>
    </location>
</feature>
<organism evidence="11 12">
    <name type="scientific">Triplophysa tibetana</name>
    <dbReference type="NCBI Taxonomy" id="1572043"/>
    <lineage>
        <taxon>Eukaryota</taxon>
        <taxon>Metazoa</taxon>
        <taxon>Chordata</taxon>
        <taxon>Craniata</taxon>
        <taxon>Vertebrata</taxon>
        <taxon>Euteleostomi</taxon>
        <taxon>Actinopterygii</taxon>
        <taxon>Neopterygii</taxon>
        <taxon>Teleostei</taxon>
        <taxon>Ostariophysi</taxon>
        <taxon>Cypriniformes</taxon>
        <taxon>Nemacheilidae</taxon>
        <taxon>Triplophysa</taxon>
    </lineage>
</organism>
<keyword evidence="12" id="KW-1185">Reference proteome</keyword>
<feature type="signal peptide" evidence="8">
    <location>
        <begin position="1"/>
        <end position="23"/>
    </location>
</feature>